<organism evidence="5 6">
    <name type="scientific">Hoeflea poritis</name>
    <dbReference type="NCBI Taxonomy" id="2993659"/>
    <lineage>
        <taxon>Bacteria</taxon>
        <taxon>Pseudomonadati</taxon>
        <taxon>Pseudomonadota</taxon>
        <taxon>Alphaproteobacteria</taxon>
        <taxon>Hyphomicrobiales</taxon>
        <taxon>Rhizobiaceae</taxon>
        <taxon>Hoeflea</taxon>
    </lineage>
</organism>
<keyword evidence="6" id="KW-1185">Reference proteome</keyword>
<dbReference type="Proteomes" id="UP001148313">
    <property type="component" value="Unassembled WGS sequence"/>
</dbReference>
<dbReference type="SUPFAM" id="SSF46689">
    <property type="entry name" value="Homeodomain-like"/>
    <property type="match status" value="1"/>
</dbReference>
<dbReference type="SMART" id="SM00342">
    <property type="entry name" value="HTH_ARAC"/>
    <property type="match status" value="1"/>
</dbReference>
<sequence>MTPLSQYALFRTGDPEQARDMVARKFCGHKLEPLADRSAFDACHHFAPGAMLAINYMRYGATVLIEPGELQEFYLIQIPIAGGARITNGGIAFDSDLGNGTILNPDRTTRMVWYSGCEQLLIYIDRRALTGFAERLIGRAITTPLVFDPQISFARKAARDWRKRVMAIYSAADEGCLFTADSGHAQRLLEEELMAMFLRLQPSNISQFFHDDPASLAPGYVTRARRFIAENARHPIALSDIAAAADVSVRALQYEFMKSLSMSPMQALRKERLMQIRQELASGHCDATVARVAAKWGMPHFGRFSQYYAAEYGELPSSTKSASKLLRQ</sequence>
<dbReference type="Gene3D" id="1.10.10.60">
    <property type="entry name" value="Homeodomain-like"/>
    <property type="match status" value="1"/>
</dbReference>
<dbReference type="InterPro" id="IPR050204">
    <property type="entry name" value="AraC_XylS_family_regulators"/>
</dbReference>
<dbReference type="PROSITE" id="PS00041">
    <property type="entry name" value="HTH_ARAC_FAMILY_1"/>
    <property type="match status" value="1"/>
</dbReference>
<dbReference type="PROSITE" id="PS01124">
    <property type="entry name" value="HTH_ARAC_FAMILY_2"/>
    <property type="match status" value="1"/>
</dbReference>
<dbReference type="InterPro" id="IPR009057">
    <property type="entry name" value="Homeodomain-like_sf"/>
</dbReference>
<protein>
    <submittedName>
        <fullName evidence="5">AraC family transcriptional regulator</fullName>
    </submittedName>
</protein>
<name>A0ABT4VIM4_9HYPH</name>
<dbReference type="PANTHER" id="PTHR46796:SF12">
    <property type="entry name" value="HTH-TYPE DNA-BINDING TRANSCRIPTIONAL ACTIVATOR EUTR"/>
    <property type="match status" value="1"/>
</dbReference>
<evidence type="ECO:0000256" key="3">
    <source>
        <dbReference type="ARBA" id="ARBA00023163"/>
    </source>
</evidence>
<dbReference type="Pfam" id="PF12833">
    <property type="entry name" value="HTH_18"/>
    <property type="match status" value="1"/>
</dbReference>
<evidence type="ECO:0000259" key="4">
    <source>
        <dbReference type="PROSITE" id="PS01124"/>
    </source>
</evidence>
<keyword evidence="1" id="KW-0805">Transcription regulation</keyword>
<reference evidence="5" key="1">
    <citation type="submission" date="2022-11" db="EMBL/GenBank/DDBJ databases">
        <title>Hoeflea poritis sp. nov., isolated from scleractinian coral Porites lutea.</title>
        <authorList>
            <person name="Zhang G."/>
            <person name="Wei Q."/>
            <person name="Cai L."/>
        </authorList>
    </citation>
    <scope>NUCLEOTIDE SEQUENCE</scope>
    <source>
        <strain evidence="5">E7-10</strain>
    </source>
</reference>
<keyword evidence="2" id="KW-0238">DNA-binding</keyword>
<dbReference type="EMBL" id="JAPJZH010000001">
    <property type="protein sequence ID" value="MDA4844035.1"/>
    <property type="molecule type" value="Genomic_DNA"/>
</dbReference>
<evidence type="ECO:0000313" key="6">
    <source>
        <dbReference type="Proteomes" id="UP001148313"/>
    </source>
</evidence>
<gene>
    <name evidence="5" type="ORF">OOZ53_01680</name>
</gene>
<comment type="caution">
    <text evidence="5">The sequence shown here is derived from an EMBL/GenBank/DDBJ whole genome shotgun (WGS) entry which is preliminary data.</text>
</comment>
<evidence type="ECO:0000256" key="2">
    <source>
        <dbReference type="ARBA" id="ARBA00023125"/>
    </source>
</evidence>
<evidence type="ECO:0000256" key="1">
    <source>
        <dbReference type="ARBA" id="ARBA00023015"/>
    </source>
</evidence>
<dbReference type="RefSeq" id="WP_271087557.1">
    <property type="nucleotide sequence ID" value="NZ_JAPJZH010000001.1"/>
</dbReference>
<evidence type="ECO:0000313" key="5">
    <source>
        <dbReference type="EMBL" id="MDA4844035.1"/>
    </source>
</evidence>
<dbReference type="PANTHER" id="PTHR46796">
    <property type="entry name" value="HTH-TYPE TRANSCRIPTIONAL ACTIVATOR RHAS-RELATED"/>
    <property type="match status" value="1"/>
</dbReference>
<dbReference type="InterPro" id="IPR035418">
    <property type="entry name" value="AraC-bd_2"/>
</dbReference>
<dbReference type="InterPro" id="IPR018062">
    <property type="entry name" value="HTH_AraC-typ_CS"/>
</dbReference>
<dbReference type="Pfam" id="PF14525">
    <property type="entry name" value="AraC_binding_2"/>
    <property type="match status" value="1"/>
</dbReference>
<proteinExistence type="predicted"/>
<feature type="domain" description="HTH araC/xylS-type" evidence="4">
    <location>
        <begin position="222"/>
        <end position="322"/>
    </location>
</feature>
<keyword evidence="3" id="KW-0804">Transcription</keyword>
<dbReference type="InterPro" id="IPR018060">
    <property type="entry name" value="HTH_AraC"/>
</dbReference>
<accession>A0ABT4VIM4</accession>